<dbReference type="RefSeq" id="WP_115215714.1">
    <property type="nucleotide sequence ID" value="NZ_QKWJ01000080.1"/>
</dbReference>
<dbReference type="PRINTS" id="PR00411">
    <property type="entry name" value="PNDRDTASEI"/>
</dbReference>
<keyword evidence="4" id="KW-1185">Reference proteome</keyword>
<dbReference type="GO" id="GO:0016491">
    <property type="term" value="F:oxidoreductase activity"/>
    <property type="evidence" value="ECO:0007669"/>
    <property type="project" value="InterPro"/>
</dbReference>
<dbReference type="Pfam" id="PF01593">
    <property type="entry name" value="Amino_oxidase"/>
    <property type="match status" value="1"/>
</dbReference>
<dbReference type="InterPro" id="IPR036188">
    <property type="entry name" value="FAD/NAD-bd_sf"/>
</dbReference>
<dbReference type="InterPro" id="IPR002937">
    <property type="entry name" value="Amino_oxidase"/>
</dbReference>
<dbReference type="Gene3D" id="3.90.660.50">
    <property type="match status" value="1"/>
</dbReference>
<comment type="similarity">
    <text evidence="1">Belongs to the carotenoid/retinoid oxidoreductase family.</text>
</comment>
<dbReference type="PANTHER" id="PTHR43734:SF1">
    <property type="entry name" value="PHYTOENE DESATURASE"/>
    <property type="match status" value="1"/>
</dbReference>
<dbReference type="EMBL" id="QKWJ01000080">
    <property type="protein sequence ID" value="RDK05860.1"/>
    <property type="molecule type" value="Genomic_DNA"/>
</dbReference>
<dbReference type="PANTHER" id="PTHR43734">
    <property type="entry name" value="PHYTOENE DESATURASE"/>
    <property type="match status" value="1"/>
</dbReference>
<feature type="domain" description="Amine oxidase" evidence="2">
    <location>
        <begin position="18"/>
        <end position="427"/>
    </location>
</feature>
<dbReference type="Gene3D" id="3.50.50.60">
    <property type="entry name" value="FAD/NAD(P)-binding domain"/>
    <property type="match status" value="1"/>
</dbReference>
<dbReference type="Proteomes" id="UP000255165">
    <property type="component" value="Unassembled WGS sequence"/>
</dbReference>
<sequence length="440" mass="46761">MEAHDIHYDAVIIGAGAGGLCTAARLVAAGKRVLVAEALNRVGGRASSEVIDGHIVNIGAIAIERGGVFEETFAQLGLALDLREPSPPTVFRIDGKVINVSKGGGWGLLLGTFTKQAAKIGAKFAEARGGDLPEASLSTAEWLAKYTKNETVHAIFRNLCAAIFAVNADELPARAFLVYFAQKGAFKRFGFCPRGTVGLWNDLAGAIRERGSEVWLGAPVTALHVEDGRTTGVTVRRDGKLVRIHAELVVSNIGPAGTVALPGAEAFGSEYTTMAQSAPKPAANIVINFATRERLIDTPGLVTFGKTRRLCNMGELTYTCPEIAPAGWHQYVAYAVPMPAIGDFDEQAEIAAALQDLHDEFPGFADAKMLSIRVMRGEWPAQRSCAGYDLPLDTPVPNFWHVGDAVKDYGDGGTQACADTARSVAVCALRWLESKAPAMA</sequence>
<comment type="caution">
    <text evidence="3">The sequence shown here is derived from an EMBL/GenBank/DDBJ whole genome shotgun (WGS) entry which is preliminary data.</text>
</comment>
<evidence type="ECO:0000256" key="1">
    <source>
        <dbReference type="ARBA" id="ARBA00006046"/>
    </source>
</evidence>
<dbReference type="SUPFAM" id="SSF51905">
    <property type="entry name" value="FAD/NAD(P)-binding domain"/>
    <property type="match status" value="1"/>
</dbReference>
<dbReference type="AlphaFoldDB" id="A0A370NJU4"/>
<gene>
    <name evidence="3" type="ORF">DN412_34730</name>
</gene>
<evidence type="ECO:0000259" key="2">
    <source>
        <dbReference type="Pfam" id="PF01593"/>
    </source>
</evidence>
<organism evidence="3 4">
    <name type="scientific">Cupriavidus lacunae</name>
    <dbReference type="NCBI Taxonomy" id="2666307"/>
    <lineage>
        <taxon>Bacteria</taxon>
        <taxon>Pseudomonadati</taxon>
        <taxon>Pseudomonadota</taxon>
        <taxon>Betaproteobacteria</taxon>
        <taxon>Burkholderiales</taxon>
        <taxon>Burkholderiaceae</taxon>
        <taxon>Cupriavidus</taxon>
    </lineage>
</organism>
<name>A0A370NJU4_9BURK</name>
<proteinExistence type="inferred from homology"/>
<accession>A0A370NJU4</accession>
<reference evidence="4" key="1">
    <citation type="submission" date="2018-06" db="EMBL/GenBank/DDBJ databases">
        <authorList>
            <person name="Feng T."/>
            <person name="Jeon C.O."/>
        </authorList>
    </citation>
    <scope>NUCLEOTIDE SEQUENCE [LARGE SCALE GENOMIC DNA]</scope>
    <source>
        <strain evidence="4">S23</strain>
    </source>
</reference>
<evidence type="ECO:0000313" key="3">
    <source>
        <dbReference type="EMBL" id="RDK05860.1"/>
    </source>
</evidence>
<protein>
    <submittedName>
        <fullName evidence="3">Amine oxidase</fullName>
    </submittedName>
</protein>
<evidence type="ECO:0000313" key="4">
    <source>
        <dbReference type="Proteomes" id="UP000255165"/>
    </source>
</evidence>